<dbReference type="AlphaFoldDB" id="A0A2G5B5Q3"/>
<name>A0A2G5B5Q3_COERN</name>
<proteinExistence type="predicted"/>
<organism evidence="2 3">
    <name type="scientific">Coemansia reversa (strain ATCC 12441 / NRRL 1564)</name>
    <dbReference type="NCBI Taxonomy" id="763665"/>
    <lineage>
        <taxon>Eukaryota</taxon>
        <taxon>Fungi</taxon>
        <taxon>Fungi incertae sedis</taxon>
        <taxon>Zoopagomycota</taxon>
        <taxon>Kickxellomycotina</taxon>
        <taxon>Kickxellomycetes</taxon>
        <taxon>Kickxellales</taxon>
        <taxon>Kickxellaceae</taxon>
        <taxon>Coemansia</taxon>
    </lineage>
</organism>
<feature type="region of interest" description="Disordered" evidence="1">
    <location>
        <begin position="26"/>
        <end position="47"/>
    </location>
</feature>
<evidence type="ECO:0000313" key="2">
    <source>
        <dbReference type="EMBL" id="PIA14373.1"/>
    </source>
</evidence>
<evidence type="ECO:0000313" key="3">
    <source>
        <dbReference type="Proteomes" id="UP000242474"/>
    </source>
</evidence>
<keyword evidence="3" id="KW-1185">Reference proteome</keyword>
<dbReference type="EMBL" id="KZ303518">
    <property type="protein sequence ID" value="PIA14373.1"/>
    <property type="molecule type" value="Genomic_DNA"/>
</dbReference>
<reference evidence="2 3" key="1">
    <citation type="journal article" date="2015" name="Genome Biol. Evol.">
        <title>Phylogenomic analyses indicate that early fungi evolved digesting cell walls of algal ancestors of land plants.</title>
        <authorList>
            <person name="Chang Y."/>
            <person name="Wang S."/>
            <person name="Sekimoto S."/>
            <person name="Aerts A.L."/>
            <person name="Choi C."/>
            <person name="Clum A."/>
            <person name="LaButti K.M."/>
            <person name="Lindquist E.A."/>
            <person name="Yee Ngan C."/>
            <person name="Ohm R.A."/>
            <person name="Salamov A.A."/>
            <person name="Grigoriev I.V."/>
            <person name="Spatafora J.W."/>
            <person name="Berbee M.L."/>
        </authorList>
    </citation>
    <scope>NUCLEOTIDE SEQUENCE [LARGE SCALE GENOMIC DNA]</scope>
    <source>
        <strain evidence="2 3">NRRL 1564</strain>
    </source>
</reference>
<sequence>MFIFRVFSKVSTATAATTTRRCVSSTGAQMHVHQHINSASDAEESTVRPDIIDNLASGNEDIEMTRHYEKTMAQEAINAVASGDIRVMPSAPDKYHRIRELHSD</sequence>
<gene>
    <name evidence="2" type="ORF">COEREDRAFT_10416</name>
</gene>
<dbReference type="OrthoDB" id="5665116at2759"/>
<evidence type="ECO:0000256" key="1">
    <source>
        <dbReference type="SAM" id="MobiDB-lite"/>
    </source>
</evidence>
<accession>A0A2G5B5Q3</accession>
<dbReference type="Proteomes" id="UP000242474">
    <property type="component" value="Unassembled WGS sequence"/>
</dbReference>
<protein>
    <submittedName>
        <fullName evidence="2">Uncharacterized protein</fullName>
    </submittedName>
</protein>